<comment type="caution">
    <text evidence="3">The sequence shown here is derived from an EMBL/GenBank/DDBJ whole genome shotgun (WGS) entry which is preliminary data.</text>
</comment>
<dbReference type="SUPFAM" id="SSF53850">
    <property type="entry name" value="Periplasmic binding protein-like II"/>
    <property type="match status" value="1"/>
</dbReference>
<dbReference type="Proteomes" id="UP000721236">
    <property type="component" value="Unassembled WGS sequence"/>
</dbReference>
<comment type="similarity">
    <text evidence="1">Belongs to the UPF0065 (bug) family.</text>
</comment>
<evidence type="ECO:0000313" key="3">
    <source>
        <dbReference type="EMBL" id="CAG9175837.1"/>
    </source>
</evidence>
<proteinExistence type="inferred from homology"/>
<evidence type="ECO:0000256" key="2">
    <source>
        <dbReference type="SAM" id="SignalP"/>
    </source>
</evidence>
<dbReference type="InterPro" id="IPR042100">
    <property type="entry name" value="Bug_dom1"/>
</dbReference>
<evidence type="ECO:0000256" key="1">
    <source>
        <dbReference type="ARBA" id="ARBA00006987"/>
    </source>
</evidence>
<dbReference type="InterPro" id="IPR005064">
    <property type="entry name" value="BUG"/>
</dbReference>
<name>A0ABM8X798_9BURK</name>
<gene>
    <name evidence="3" type="ORF">LMG21510_02979</name>
</gene>
<keyword evidence="4" id="KW-1185">Reference proteome</keyword>
<dbReference type="RefSeq" id="WP_222202724.1">
    <property type="nucleotide sequence ID" value="NZ_CAJZAH010000002.1"/>
</dbReference>
<dbReference type="PANTHER" id="PTHR42928">
    <property type="entry name" value="TRICARBOXYLATE-BINDING PROTEIN"/>
    <property type="match status" value="1"/>
</dbReference>
<evidence type="ECO:0008006" key="5">
    <source>
        <dbReference type="Google" id="ProtNLM"/>
    </source>
</evidence>
<accession>A0ABM8X798</accession>
<dbReference type="PIRSF" id="PIRSF017082">
    <property type="entry name" value="YflP"/>
    <property type="match status" value="1"/>
</dbReference>
<protein>
    <recommendedName>
        <fullName evidence="5">Tripartite tricarboxylate transporter substrate binding protein BugD</fullName>
    </recommendedName>
</protein>
<reference evidence="3 4" key="1">
    <citation type="submission" date="2021-08" db="EMBL/GenBank/DDBJ databases">
        <authorList>
            <person name="Peeters C."/>
        </authorList>
    </citation>
    <scope>NUCLEOTIDE SEQUENCE [LARGE SCALE GENOMIC DNA]</scope>
    <source>
        <strain evidence="3 4">LMG 21510</strain>
    </source>
</reference>
<dbReference type="Pfam" id="PF03401">
    <property type="entry name" value="TctC"/>
    <property type="match status" value="1"/>
</dbReference>
<organism evidence="3 4">
    <name type="scientific">Cupriavidus respiraculi</name>
    <dbReference type="NCBI Taxonomy" id="195930"/>
    <lineage>
        <taxon>Bacteria</taxon>
        <taxon>Pseudomonadati</taxon>
        <taxon>Pseudomonadota</taxon>
        <taxon>Betaproteobacteria</taxon>
        <taxon>Burkholderiales</taxon>
        <taxon>Burkholderiaceae</taxon>
        <taxon>Cupriavidus</taxon>
    </lineage>
</organism>
<keyword evidence="2" id="KW-0732">Signal</keyword>
<dbReference type="Gene3D" id="3.40.190.150">
    <property type="entry name" value="Bordetella uptake gene, domain 1"/>
    <property type="match status" value="1"/>
</dbReference>
<sequence length="329" mass="34407">MKQVVRMIAAAAAVATMGLHAGAHAADEYPGSKPVSAVVPFAAGGPTDKVSRDLVQIMSKHLGTTIVIENLGGAGGTIGAKKVSQASPNGHTVLIHHIGMSTAPALYRNLGFDPLKDFEFVGEIADVPMVLVGNKSLPPNNFKDLLPYIKANASKLSLANAGIGSASHLCGLLFMSAIQTELTTVPYKGTAPALTDILGGQVNLMCDQTTNIAGQLKAGSLKPYAAMQSRRVEAFKDIPTAAEQGLPGMEVKIWHAMYAPKGTPKAVIDKLSAALQKSVTDPTFRAKMAELGAEAVPAQRATPDSLKTFLASEINKWTPVIKKAGVYAD</sequence>
<evidence type="ECO:0000313" key="4">
    <source>
        <dbReference type="Proteomes" id="UP000721236"/>
    </source>
</evidence>
<dbReference type="Gene3D" id="3.40.190.10">
    <property type="entry name" value="Periplasmic binding protein-like II"/>
    <property type="match status" value="1"/>
</dbReference>
<dbReference type="PANTHER" id="PTHR42928:SF5">
    <property type="entry name" value="BLR1237 PROTEIN"/>
    <property type="match status" value="1"/>
</dbReference>
<feature type="chain" id="PRO_5045041969" description="Tripartite tricarboxylate transporter substrate binding protein BugD" evidence="2">
    <location>
        <begin position="26"/>
        <end position="329"/>
    </location>
</feature>
<dbReference type="EMBL" id="CAJZAH010000002">
    <property type="protein sequence ID" value="CAG9175837.1"/>
    <property type="molecule type" value="Genomic_DNA"/>
</dbReference>
<feature type="signal peptide" evidence="2">
    <location>
        <begin position="1"/>
        <end position="25"/>
    </location>
</feature>